<feature type="non-terminal residue" evidence="1">
    <location>
        <position position="1"/>
    </location>
</feature>
<organism evidence="1 2">
    <name type="scientific">Pseudarthrobacter enclensis</name>
    <dbReference type="NCBI Taxonomy" id="993070"/>
    <lineage>
        <taxon>Bacteria</taxon>
        <taxon>Bacillati</taxon>
        <taxon>Actinomycetota</taxon>
        <taxon>Actinomycetes</taxon>
        <taxon>Micrococcales</taxon>
        <taxon>Micrococcaceae</taxon>
        <taxon>Pseudarthrobacter</taxon>
    </lineage>
</organism>
<accession>A0ABT9RST6</accession>
<protein>
    <submittedName>
        <fullName evidence="1">Malic enzyme</fullName>
    </submittedName>
</protein>
<name>A0ABT9RST6_9MICC</name>
<comment type="caution">
    <text evidence="1">The sequence shown here is derived from an EMBL/GenBank/DDBJ whole genome shotgun (WGS) entry which is preliminary data.</text>
</comment>
<evidence type="ECO:0000313" key="2">
    <source>
        <dbReference type="Proteomes" id="UP001226577"/>
    </source>
</evidence>
<evidence type="ECO:0000313" key="1">
    <source>
        <dbReference type="EMBL" id="MDP9887846.1"/>
    </source>
</evidence>
<dbReference type="EMBL" id="JAUSRE010000005">
    <property type="protein sequence ID" value="MDP9887846.1"/>
    <property type="molecule type" value="Genomic_DNA"/>
</dbReference>
<sequence length="44" mass="4289">LAAARAIADLAAEDLSADYIVPSPLDPRVAPAVTAAVAAAAEAE</sequence>
<keyword evidence="2" id="KW-1185">Reference proteome</keyword>
<dbReference type="Proteomes" id="UP001226577">
    <property type="component" value="Unassembled WGS sequence"/>
</dbReference>
<proteinExistence type="predicted"/>
<dbReference type="Gene3D" id="3.40.50.720">
    <property type="entry name" value="NAD(P)-binding Rossmann-like Domain"/>
    <property type="match status" value="1"/>
</dbReference>
<gene>
    <name evidence="1" type="ORF">J2X98_001424</name>
</gene>
<reference evidence="1 2" key="1">
    <citation type="submission" date="2023-07" db="EMBL/GenBank/DDBJ databases">
        <title>Sorghum-associated microbial communities from plants grown in Nebraska, USA.</title>
        <authorList>
            <person name="Schachtman D."/>
        </authorList>
    </citation>
    <scope>NUCLEOTIDE SEQUENCE [LARGE SCALE GENOMIC DNA]</scope>
    <source>
        <strain evidence="1 2">CC222</strain>
    </source>
</reference>